<evidence type="ECO:0000313" key="3">
    <source>
        <dbReference type="EMBL" id="CAB4123657.1"/>
    </source>
</evidence>
<feature type="region of interest" description="Disordered" evidence="2">
    <location>
        <begin position="75"/>
        <end position="101"/>
    </location>
</feature>
<sequence length="567" mass="59582">MTMNLIQQQTAAKDLPLQYLQSAVNGQNPNLTPWIATAELQRRTTMDQHMQQGPQGPMPTVKDQVEQKAGLLAAPQAQGMQPGQAPQGMPQGQAPQQPQAQAPVMAARGGLMDAHSNLKFARGGILGFAGDEAQGSSVPDANAQQLSSDRGAVVEGLKKFGYAAEDIAAMPFRAASALLNTLVVRPTRAITGADIPYFPLMGGEPGSVSPYTDAAFKAAHPQGAAAQKTSAQGPNQNPEEVARLLRQNDLLASAPPAVPAQRAPAGNPLADAAAAMGSKIPNAPSRVMPTDPEGMAAAKAGLAKFQNAAGPDTTLEGAMAQQDALAKRYHTDQPIGTEERAMLAKQQAMYDAYNKNERPYSDFARWAAGTIGVPGTAGLQLAEAKQQNMANDLAQQQNQYKALNALNTAQREANLGQQAGAASTLSHNQTLAANLINEQGKVNGQVYDALMRDAQSKYATDSTNSYNLQIAKIHAAATTSAQAQAALMGMQKGVDDDIHAYSTMLLGLQKTNGSDDPQTRAVQGYLEAAQRTKANLLEKAGLKSGVATAPPPPSNVLRYDAKGNRIQ</sequence>
<name>A0A6J5KRX9_9CAUD</name>
<feature type="coiled-coil region" evidence="1">
    <location>
        <begin position="379"/>
        <end position="413"/>
    </location>
</feature>
<feature type="region of interest" description="Disordered" evidence="2">
    <location>
        <begin position="544"/>
        <end position="567"/>
    </location>
</feature>
<proteinExistence type="predicted"/>
<protein>
    <submittedName>
        <fullName evidence="3">Uncharacterized protein</fullName>
    </submittedName>
</protein>
<evidence type="ECO:0000256" key="1">
    <source>
        <dbReference type="SAM" id="Coils"/>
    </source>
</evidence>
<accession>A0A6J5KRX9</accession>
<reference evidence="3" key="1">
    <citation type="submission" date="2020-04" db="EMBL/GenBank/DDBJ databases">
        <authorList>
            <person name="Chiriac C."/>
            <person name="Salcher M."/>
            <person name="Ghai R."/>
            <person name="Kavagutti S V."/>
        </authorList>
    </citation>
    <scope>NUCLEOTIDE SEQUENCE</scope>
</reference>
<organism evidence="3">
    <name type="scientific">uncultured Caudovirales phage</name>
    <dbReference type="NCBI Taxonomy" id="2100421"/>
    <lineage>
        <taxon>Viruses</taxon>
        <taxon>Duplodnaviria</taxon>
        <taxon>Heunggongvirae</taxon>
        <taxon>Uroviricota</taxon>
        <taxon>Caudoviricetes</taxon>
        <taxon>Peduoviridae</taxon>
        <taxon>Maltschvirus</taxon>
        <taxon>Maltschvirus maltsch</taxon>
    </lineage>
</organism>
<gene>
    <name evidence="3" type="ORF">UFOVP48_56</name>
</gene>
<evidence type="ECO:0000256" key="2">
    <source>
        <dbReference type="SAM" id="MobiDB-lite"/>
    </source>
</evidence>
<dbReference type="EMBL" id="LR796172">
    <property type="protein sequence ID" value="CAB4123657.1"/>
    <property type="molecule type" value="Genomic_DNA"/>
</dbReference>
<keyword evidence="1" id="KW-0175">Coiled coil</keyword>